<gene>
    <name evidence="5" type="ORF">FHP05_08290</name>
</gene>
<dbReference type="GO" id="GO:0016887">
    <property type="term" value="F:ATP hydrolysis activity"/>
    <property type="evidence" value="ECO:0007669"/>
    <property type="project" value="InterPro"/>
</dbReference>
<evidence type="ECO:0000256" key="3">
    <source>
        <dbReference type="ARBA" id="ARBA00022840"/>
    </source>
</evidence>
<dbReference type="SUPFAM" id="SSF52540">
    <property type="entry name" value="P-loop containing nucleoside triphosphate hydrolases"/>
    <property type="match status" value="1"/>
</dbReference>
<comment type="caution">
    <text evidence="5">The sequence shown here is derived from an EMBL/GenBank/DDBJ whole genome shotgun (WGS) entry which is preliminary data.</text>
</comment>
<dbReference type="GO" id="GO:0005524">
    <property type="term" value="F:ATP binding"/>
    <property type="evidence" value="ECO:0007669"/>
    <property type="project" value="UniProtKB-KW"/>
</dbReference>
<dbReference type="PROSITE" id="PS00211">
    <property type="entry name" value="ABC_TRANSPORTER_1"/>
    <property type="match status" value="1"/>
</dbReference>
<reference evidence="5 6" key="1">
    <citation type="submission" date="2019-06" db="EMBL/GenBank/DDBJ databases">
        <title>Cerasibacillus sp. nov., isolated from maize field.</title>
        <authorList>
            <person name="Lin S.-Y."/>
            <person name="Tsai C.-F."/>
            <person name="Young C.-C."/>
        </authorList>
    </citation>
    <scope>NUCLEOTIDE SEQUENCE [LARGE SCALE GENOMIC DNA]</scope>
    <source>
        <strain evidence="5 6">CC-CFT480</strain>
    </source>
</reference>
<evidence type="ECO:0000256" key="1">
    <source>
        <dbReference type="ARBA" id="ARBA00022448"/>
    </source>
</evidence>
<dbReference type="AlphaFoldDB" id="A0A5C8NVG7"/>
<dbReference type="Gene3D" id="3.40.50.300">
    <property type="entry name" value="P-loop containing nucleotide triphosphate hydrolases"/>
    <property type="match status" value="1"/>
</dbReference>
<sequence length="302" mass="34470">MGELLVLQLENVGKTYAGKDALSAIDLSIESGEFIGLIGVNGAGKSTLLKIISGLISNFTGNLVWKGKKITNDEQRLSLLKDTKALIETPQFYPNLSGIDNLIYFTQLDGAYSNEKVVNALQFVGLFEVKDKPFKQYSLGMKQKLGLARIFSTDCSFIILDEPFHGLDPKSKEEIKQILIKLYQKGKTLLVSSHLLEDLSELSNRVIYLENGKLKKNITWKNDREFIYEINVQVGDKGIQTIQTLKKQYQLTYRNDQLIIKIEREKLPIFLKQLMAENITFYEVVDITKTLQRYFEDRKDVV</sequence>
<keyword evidence="2" id="KW-0547">Nucleotide-binding</keyword>
<evidence type="ECO:0000313" key="5">
    <source>
        <dbReference type="EMBL" id="TXL65124.1"/>
    </source>
</evidence>
<dbReference type="InterPro" id="IPR051782">
    <property type="entry name" value="ABC_Transporter_VariousFunc"/>
</dbReference>
<dbReference type="Proteomes" id="UP000321574">
    <property type="component" value="Unassembled WGS sequence"/>
</dbReference>
<dbReference type="InterPro" id="IPR003593">
    <property type="entry name" value="AAA+_ATPase"/>
</dbReference>
<dbReference type="PANTHER" id="PTHR42939">
    <property type="entry name" value="ABC TRANSPORTER ATP-BINDING PROTEIN ALBC-RELATED"/>
    <property type="match status" value="1"/>
</dbReference>
<keyword evidence="1" id="KW-0813">Transport</keyword>
<organism evidence="5 6">
    <name type="scientific">Cerasibacillus terrae</name>
    <dbReference type="NCBI Taxonomy" id="2498845"/>
    <lineage>
        <taxon>Bacteria</taxon>
        <taxon>Bacillati</taxon>
        <taxon>Bacillota</taxon>
        <taxon>Bacilli</taxon>
        <taxon>Bacillales</taxon>
        <taxon>Bacillaceae</taxon>
        <taxon>Cerasibacillus</taxon>
    </lineage>
</organism>
<dbReference type="Pfam" id="PF00005">
    <property type="entry name" value="ABC_tran"/>
    <property type="match status" value="1"/>
</dbReference>
<dbReference type="InterPro" id="IPR027417">
    <property type="entry name" value="P-loop_NTPase"/>
</dbReference>
<proteinExistence type="predicted"/>
<evidence type="ECO:0000256" key="2">
    <source>
        <dbReference type="ARBA" id="ARBA00022741"/>
    </source>
</evidence>
<dbReference type="PROSITE" id="PS50893">
    <property type="entry name" value="ABC_TRANSPORTER_2"/>
    <property type="match status" value="1"/>
</dbReference>
<evidence type="ECO:0000313" key="6">
    <source>
        <dbReference type="Proteomes" id="UP000321574"/>
    </source>
</evidence>
<name>A0A5C8NVG7_9BACI</name>
<dbReference type="EMBL" id="VDUW01000004">
    <property type="protein sequence ID" value="TXL65124.1"/>
    <property type="molecule type" value="Genomic_DNA"/>
</dbReference>
<keyword evidence="6" id="KW-1185">Reference proteome</keyword>
<protein>
    <submittedName>
        <fullName evidence="5">ABC transporter ATP-binding protein</fullName>
    </submittedName>
</protein>
<dbReference type="OrthoDB" id="9804819at2"/>
<dbReference type="SMART" id="SM00382">
    <property type="entry name" value="AAA"/>
    <property type="match status" value="1"/>
</dbReference>
<evidence type="ECO:0000259" key="4">
    <source>
        <dbReference type="PROSITE" id="PS50893"/>
    </source>
</evidence>
<feature type="domain" description="ABC transporter" evidence="4">
    <location>
        <begin position="7"/>
        <end position="236"/>
    </location>
</feature>
<dbReference type="PANTHER" id="PTHR42939:SF1">
    <property type="entry name" value="ABC TRANSPORTER ATP-BINDING PROTEIN ALBC-RELATED"/>
    <property type="match status" value="1"/>
</dbReference>
<dbReference type="InterPro" id="IPR003439">
    <property type="entry name" value="ABC_transporter-like_ATP-bd"/>
</dbReference>
<dbReference type="InterPro" id="IPR017871">
    <property type="entry name" value="ABC_transporter-like_CS"/>
</dbReference>
<keyword evidence="3 5" id="KW-0067">ATP-binding</keyword>
<accession>A0A5C8NVG7</accession>